<dbReference type="PANTHER" id="PTHR43250:SF2">
    <property type="entry name" value="EXODEOXYRIBONUCLEASE III"/>
    <property type="match status" value="1"/>
</dbReference>
<evidence type="ECO:0000256" key="1">
    <source>
        <dbReference type="ARBA" id="ARBA00001946"/>
    </source>
</evidence>
<comment type="similarity">
    <text evidence="2">Belongs to the DNA repair enzymes AP/ExoA family.</text>
</comment>
<dbReference type="InterPro" id="IPR036691">
    <property type="entry name" value="Endo/exonu/phosph_ase_sf"/>
</dbReference>
<feature type="domain" description="Endonuclease/exonuclease/phosphatase" evidence="6">
    <location>
        <begin position="4"/>
        <end position="249"/>
    </location>
</feature>
<dbReference type="EMBL" id="UINC01000978">
    <property type="protein sequence ID" value="SUZ66204.1"/>
    <property type="molecule type" value="Genomic_DNA"/>
</dbReference>
<dbReference type="InterPro" id="IPR037493">
    <property type="entry name" value="ExoIII-like"/>
</dbReference>
<name>A0A381PHU9_9ZZZZ</name>
<sequence length="257" mass="29689">VRIATWNVNGLRARLEYILMWLNDRQPDVVGLQELKVVDEDFPREPFVEAGYQIATHGQKSWNGVAILSRQPFELTQRGLPGQEDFGARLISAHIGGLDFTTVYCPNGKDVSHADYPRKLRWFDDLADFWTKHQLSRDHTILCGDFNIVPNAMDSWQGASAEGAVFHTQDERTRLRTIMDLGLTDLFRDRFPNERQFSWWDYRGGAFHRGQGLRIDFILGNENIRGRTREISIDRDYRKKKDTLTASDHAPVIVELD</sequence>
<dbReference type="Gene3D" id="3.60.10.10">
    <property type="entry name" value="Endonuclease/exonuclease/phosphatase"/>
    <property type="match status" value="1"/>
</dbReference>
<accession>A0A381PHU9</accession>
<dbReference type="GO" id="GO:0008311">
    <property type="term" value="F:double-stranded DNA 3'-5' DNA exonuclease activity"/>
    <property type="evidence" value="ECO:0007669"/>
    <property type="project" value="InterPro"/>
</dbReference>
<keyword evidence="4" id="KW-0378">Hydrolase</keyword>
<dbReference type="PANTHER" id="PTHR43250">
    <property type="entry name" value="EXODEOXYRIBONUCLEASE III"/>
    <property type="match status" value="1"/>
</dbReference>
<dbReference type="GO" id="GO:0046872">
    <property type="term" value="F:metal ion binding"/>
    <property type="evidence" value="ECO:0007669"/>
    <property type="project" value="UniProtKB-KW"/>
</dbReference>
<comment type="cofactor">
    <cofactor evidence="1">
        <name>Mg(2+)</name>
        <dbReference type="ChEBI" id="CHEBI:18420"/>
    </cofactor>
</comment>
<dbReference type="Pfam" id="PF03372">
    <property type="entry name" value="Exo_endo_phos"/>
    <property type="match status" value="1"/>
</dbReference>
<dbReference type="InterPro" id="IPR005135">
    <property type="entry name" value="Endo/exonuclease/phosphatase"/>
</dbReference>
<evidence type="ECO:0000256" key="5">
    <source>
        <dbReference type="ARBA" id="ARBA00022842"/>
    </source>
</evidence>
<reference evidence="7" key="1">
    <citation type="submission" date="2018-05" db="EMBL/GenBank/DDBJ databases">
        <authorList>
            <person name="Lanie J.A."/>
            <person name="Ng W.-L."/>
            <person name="Kazmierczak K.M."/>
            <person name="Andrzejewski T.M."/>
            <person name="Davidsen T.M."/>
            <person name="Wayne K.J."/>
            <person name="Tettelin H."/>
            <person name="Glass J.I."/>
            <person name="Rusch D."/>
            <person name="Podicherti R."/>
            <person name="Tsui H.-C.T."/>
            <person name="Winkler M.E."/>
        </authorList>
    </citation>
    <scope>NUCLEOTIDE SEQUENCE</scope>
</reference>
<dbReference type="PROSITE" id="PS00726">
    <property type="entry name" value="AP_NUCLEASE_F1_1"/>
    <property type="match status" value="1"/>
</dbReference>
<dbReference type="SUPFAM" id="SSF56219">
    <property type="entry name" value="DNase I-like"/>
    <property type="match status" value="1"/>
</dbReference>
<protein>
    <recommendedName>
        <fullName evidence="6">Endonuclease/exonuclease/phosphatase domain-containing protein</fullName>
    </recommendedName>
</protein>
<organism evidence="7">
    <name type="scientific">marine metagenome</name>
    <dbReference type="NCBI Taxonomy" id="408172"/>
    <lineage>
        <taxon>unclassified sequences</taxon>
        <taxon>metagenomes</taxon>
        <taxon>ecological metagenomes</taxon>
    </lineage>
</organism>
<dbReference type="NCBIfam" id="TIGR00195">
    <property type="entry name" value="exoDNase_III"/>
    <property type="match status" value="1"/>
</dbReference>
<feature type="non-terminal residue" evidence="7">
    <location>
        <position position="1"/>
    </location>
</feature>
<evidence type="ECO:0000313" key="7">
    <source>
        <dbReference type="EMBL" id="SUZ66204.1"/>
    </source>
</evidence>
<evidence type="ECO:0000256" key="3">
    <source>
        <dbReference type="ARBA" id="ARBA00022723"/>
    </source>
</evidence>
<evidence type="ECO:0000256" key="4">
    <source>
        <dbReference type="ARBA" id="ARBA00022801"/>
    </source>
</evidence>
<dbReference type="AlphaFoldDB" id="A0A381PHU9"/>
<proteinExistence type="inferred from homology"/>
<dbReference type="GO" id="GO:0004519">
    <property type="term" value="F:endonuclease activity"/>
    <property type="evidence" value="ECO:0007669"/>
    <property type="project" value="InterPro"/>
</dbReference>
<dbReference type="PROSITE" id="PS51435">
    <property type="entry name" value="AP_NUCLEASE_F1_4"/>
    <property type="match status" value="1"/>
</dbReference>
<dbReference type="InterPro" id="IPR020847">
    <property type="entry name" value="AP_endonuclease_F1_BS"/>
</dbReference>
<evidence type="ECO:0000256" key="2">
    <source>
        <dbReference type="ARBA" id="ARBA00007092"/>
    </source>
</evidence>
<dbReference type="GO" id="GO:0006281">
    <property type="term" value="P:DNA repair"/>
    <property type="evidence" value="ECO:0007669"/>
    <property type="project" value="InterPro"/>
</dbReference>
<evidence type="ECO:0000259" key="6">
    <source>
        <dbReference type="Pfam" id="PF03372"/>
    </source>
</evidence>
<keyword evidence="5" id="KW-0460">Magnesium</keyword>
<dbReference type="CDD" id="cd09086">
    <property type="entry name" value="ExoIII-like_AP-endo"/>
    <property type="match status" value="1"/>
</dbReference>
<dbReference type="InterPro" id="IPR004808">
    <property type="entry name" value="AP_endonuc_1"/>
</dbReference>
<dbReference type="NCBIfam" id="TIGR00633">
    <property type="entry name" value="xth"/>
    <property type="match status" value="1"/>
</dbReference>
<dbReference type="GO" id="GO:0003677">
    <property type="term" value="F:DNA binding"/>
    <property type="evidence" value="ECO:0007669"/>
    <property type="project" value="InterPro"/>
</dbReference>
<gene>
    <name evidence="7" type="ORF">METZ01_LOCUS19058</name>
</gene>
<keyword evidence="3" id="KW-0479">Metal-binding</keyword>